<protein>
    <recommendedName>
        <fullName evidence="8">Carbamoyl phosphate synthase small chain</fullName>
        <ecNumber evidence="8">6.3.5.5</ecNumber>
    </recommendedName>
    <alternativeName>
        <fullName evidence="8">Carbamoyl phosphate synthetase glutamine chain</fullName>
    </alternativeName>
</protein>
<dbReference type="EMBL" id="CP012159">
    <property type="protein sequence ID" value="AKT39714.1"/>
    <property type="molecule type" value="Genomic_DNA"/>
</dbReference>
<dbReference type="SUPFAM" id="SSF52021">
    <property type="entry name" value="Carbamoyl phosphate synthetase, small subunit N-terminal domain"/>
    <property type="match status" value="1"/>
</dbReference>
<name>A0A0K1EFU3_CHOCO</name>
<dbReference type="PANTHER" id="PTHR43418">
    <property type="entry name" value="MULTIFUNCTIONAL TRYPTOPHAN BIOSYNTHESIS PROTEIN-RELATED"/>
    <property type="match status" value="1"/>
</dbReference>
<dbReference type="PRINTS" id="PR00099">
    <property type="entry name" value="CPSGATASE"/>
</dbReference>
<feature type="binding site" evidence="8">
    <location>
        <position position="48"/>
    </location>
    <ligand>
        <name>L-glutamine</name>
        <dbReference type="ChEBI" id="CHEBI:58359"/>
    </ligand>
</feature>
<feature type="active site" description="Nucleophile" evidence="8">
    <location>
        <position position="256"/>
    </location>
</feature>
<evidence type="ECO:0000313" key="10">
    <source>
        <dbReference type="EMBL" id="AKT39714.1"/>
    </source>
</evidence>
<keyword evidence="8" id="KW-0028">Amino-acid biosynthesis</keyword>
<comment type="pathway">
    <text evidence="8">Pyrimidine metabolism; UMP biosynthesis via de novo pathway; (S)-dihydroorotate from bicarbonate: step 1/3.</text>
</comment>
<dbReference type="PATRIC" id="fig|52.7.peg.4256"/>
<dbReference type="KEGG" id="ccro:CMC5_038630"/>
<evidence type="ECO:0000256" key="8">
    <source>
        <dbReference type="HAMAP-Rule" id="MF_01209"/>
    </source>
</evidence>
<dbReference type="GO" id="GO:0006541">
    <property type="term" value="P:glutamine metabolic process"/>
    <property type="evidence" value="ECO:0007669"/>
    <property type="project" value="InterPro"/>
</dbReference>
<evidence type="ECO:0000256" key="7">
    <source>
        <dbReference type="ARBA" id="ARBA00048816"/>
    </source>
</evidence>
<dbReference type="STRING" id="52.CMC5_038630"/>
<dbReference type="GO" id="GO:0044205">
    <property type="term" value="P:'de novo' UMP biosynthetic process"/>
    <property type="evidence" value="ECO:0007669"/>
    <property type="project" value="UniProtKB-UniRule"/>
</dbReference>
<evidence type="ECO:0000256" key="3">
    <source>
        <dbReference type="ARBA" id="ARBA00022598"/>
    </source>
</evidence>
<evidence type="ECO:0000313" key="11">
    <source>
        <dbReference type="Proteomes" id="UP000067626"/>
    </source>
</evidence>
<dbReference type="UniPathway" id="UPA00068">
    <property type="reaction ID" value="UER00171"/>
</dbReference>
<dbReference type="PRINTS" id="PR00096">
    <property type="entry name" value="GATASE"/>
</dbReference>
<gene>
    <name evidence="8 10" type="primary">carA</name>
    <name evidence="10" type="ORF">CMC5_038630</name>
</gene>
<dbReference type="Proteomes" id="UP000067626">
    <property type="component" value="Chromosome"/>
</dbReference>
<dbReference type="Pfam" id="PF00988">
    <property type="entry name" value="CPSase_sm_chain"/>
    <property type="match status" value="1"/>
</dbReference>
<dbReference type="GO" id="GO:0004088">
    <property type="term" value="F:carbamoyl-phosphate synthase (glutamine-hydrolyzing) activity"/>
    <property type="evidence" value="ECO:0007669"/>
    <property type="project" value="UniProtKB-UniRule"/>
</dbReference>
<dbReference type="PANTHER" id="PTHR43418:SF7">
    <property type="entry name" value="CARBAMOYL-PHOSPHATE SYNTHASE SMALL CHAIN"/>
    <property type="match status" value="1"/>
</dbReference>
<organism evidence="10 11">
    <name type="scientific">Chondromyces crocatus</name>
    <dbReference type="NCBI Taxonomy" id="52"/>
    <lineage>
        <taxon>Bacteria</taxon>
        <taxon>Pseudomonadati</taxon>
        <taxon>Myxococcota</taxon>
        <taxon>Polyangia</taxon>
        <taxon>Polyangiales</taxon>
        <taxon>Polyangiaceae</taxon>
        <taxon>Chondromyces</taxon>
    </lineage>
</organism>
<dbReference type="InterPro" id="IPR036480">
    <property type="entry name" value="CarbP_synth_ssu_N_sf"/>
</dbReference>
<dbReference type="InterPro" id="IPR017926">
    <property type="entry name" value="GATASE"/>
</dbReference>
<dbReference type="AlphaFoldDB" id="A0A0K1EFU3"/>
<keyword evidence="8" id="KW-0665">Pyrimidine biosynthesis</keyword>
<evidence type="ECO:0000256" key="5">
    <source>
        <dbReference type="ARBA" id="ARBA00022840"/>
    </source>
</evidence>
<keyword evidence="5 8" id="KW-0067">ATP-binding</keyword>
<dbReference type="SMART" id="SM01097">
    <property type="entry name" value="CPSase_sm_chain"/>
    <property type="match status" value="1"/>
</dbReference>
<dbReference type="GO" id="GO:0006526">
    <property type="term" value="P:L-arginine biosynthetic process"/>
    <property type="evidence" value="ECO:0007669"/>
    <property type="project" value="UniProtKB-UniRule"/>
</dbReference>
<feature type="domain" description="Carbamoyl-phosphate synthase small subunit N-terminal" evidence="9">
    <location>
        <begin position="4"/>
        <end position="142"/>
    </location>
</feature>
<evidence type="ECO:0000256" key="2">
    <source>
        <dbReference type="ARBA" id="ARBA00007800"/>
    </source>
</evidence>
<dbReference type="Gene3D" id="3.40.50.880">
    <property type="match status" value="1"/>
</dbReference>
<feature type="binding site" evidence="8">
    <location>
        <position position="227"/>
    </location>
    <ligand>
        <name>L-glutamine</name>
        <dbReference type="ChEBI" id="CHEBI:58359"/>
    </ligand>
</feature>
<keyword evidence="6 8" id="KW-0315">Glutamine amidotransferase</keyword>
<dbReference type="OrthoDB" id="9804328at2"/>
<feature type="binding site" evidence="8">
    <location>
        <position position="260"/>
    </location>
    <ligand>
        <name>L-glutamine</name>
        <dbReference type="ChEBI" id="CHEBI:58359"/>
    </ligand>
</feature>
<dbReference type="InterPro" id="IPR029062">
    <property type="entry name" value="Class_I_gatase-like"/>
</dbReference>
<comment type="subunit">
    <text evidence="8">Composed of two chains; the small (or glutamine) chain promotes the hydrolysis of glutamine to ammonia, which is used by the large (or ammonia) chain to synthesize carbamoyl phosphate. Tetramer of heterodimers (alpha,beta)4.</text>
</comment>
<comment type="pathway">
    <text evidence="1 8">Amino-acid biosynthesis; L-arginine biosynthesis; carbamoyl phosphate from bicarbonate: step 1/1.</text>
</comment>
<feature type="binding site" evidence="8">
    <location>
        <position position="229"/>
    </location>
    <ligand>
        <name>L-glutamine</name>
        <dbReference type="ChEBI" id="CHEBI:58359"/>
    </ligand>
</feature>
<dbReference type="InterPro" id="IPR002474">
    <property type="entry name" value="CarbamoylP_synth_ssu_N"/>
</dbReference>
<feature type="binding site" evidence="8">
    <location>
        <position position="301"/>
    </location>
    <ligand>
        <name>L-glutamine</name>
        <dbReference type="ChEBI" id="CHEBI:58359"/>
    </ligand>
</feature>
<dbReference type="NCBIfam" id="NF009475">
    <property type="entry name" value="PRK12838.1"/>
    <property type="match status" value="1"/>
</dbReference>
<feature type="binding site" evidence="8">
    <location>
        <position position="298"/>
    </location>
    <ligand>
        <name>L-glutamine</name>
        <dbReference type="ChEBI" id="CHEBI:58359"/>
    </ligand>
</feature>
<feature type="binding site" evidence="8">
    <location>
        <position position="300"/>
    </location>
    <ligand>
        <name>L-glutamine</name>
        <dbReference type="ChEBI" id="CHEBI:58359"/>
    </ligand>
</feature>
<comment type="catalytic activity">
    <reaction evidence="7 8">
        <text>hydrogencarbonate + L-glutamine + 2 ATP + H2O = carbamoyl phosphate + L-glutamate + 2 ADP + phosphate + 2 H(+)</text>
        <dbReference type="Rhea" id="RHEA:18633"/>
        <dbReference type="ChEBI" id="CHEBI:15377"/>
        <dbReference type="ChEBI" id="CHEBI:15378"/>
        <dbReference type="ChEBI" id="CHEBI:17544"/>
        <dbReference type="ChEBI" id="CHEBI:29985"/>
        <dbReference type="ChEBI" id="CHEBI:30616"/>
        <dbReference type="ChEBI" id="CHEBI:43474"/>
        <dbReference type="ChEBI" id="CHEBI:58228"/>
        <dbReference type="ChEBI" id="CHEBI:58359"/>
        <dbReference type="ChEBI" id="CHEBI:456216"/>
        <dbReference type="EC" id="6.3.5.5"/>
    </reaction>
</comment>
<feature type="region of interest" description="CPSase" evidence="8">
    <location>
        <begin position="1"/>
        <end position="179"/>
    </location>
</feature>
<feature type="active site" evidence="8">
    <location>
        <position position="342"/>
    </location>
</feature>
<comment type="similarity">
    <text evidence="2 8">Belongs to the CarA family.</text>
</comment>
<proteinExistence type="inferred from homology"/>
<dbReference type="GO" id="GO:0005524">
    <property type="term" value="F:ATP binding"/>
    <property type="evidence" value="ECO:0007669"/>
    <property type="project" value="UniProtKB-UniRule"/>
</dbReference>
<dbReference type="InterPro" id="IPR035686">
    <property type="entry name" value="CPSase_GATase1"/>
</dbReference>
<feature type="active site" evidence="8">
    <location>
        <position position="340"/>
    </location>
</feature>
<dbReference type="GO" id="GO:0004359">
    <property type="term" value="F:glutaminase activity"/>
    <property type="evidence" value="ECO:0007669"/>
    <property type="project" value="RHEA"/>
</dbReference>
<evidence type="ECO:0000259" key="9">
    <source>
        <dbReference type="SMART" id="SM01097"/>
    </source>
</evidence>
<keyword evidence="11" id="KW-1185">Reference proteome</keyword>
<dbReference type="UniPathway" id="UPA00070">
    <property type="reaction ID" value="UER00115"/>
</dbReference>
<dbReference type="InterPro" id="IPR050472">
    <property type="entry name" value="Anth_synth/Amidotransfase"/>
</dbReference>
<sequence>MNAHRMKLVLEDGSTMVGTSFGSPRAVTGEVVFNTAMTGYVETLTDPSYRGQILTLTYPLVGSYGVPAPRKAGTLDGPYESDRIQVQGLIVQSYVERYSHHAAVRSLGAWLASEGIPAITGIDTRTLTRKLREAGTMKGWLLPADQELDRTSAHAVDMKREVFQAVAPSAPILHEGGKLRILLVDVGAKDNIVRSLLERGATVDRVPWHANLAEHAALADGILISNGPGDPKDVAALVEQIRGLLGTYTRPIFGICMGNQILALAAGGDTFKLPYGHRGVNQPVQDLLTRRCYVTSQNHGYAVRNESLPADWEPWFVNINDGTNEGIRSRVRPFFSVQFHPEANPGPKDAAYLFDDFLRLCGAMSNDARDTRGGH</sequence>
<dbReference type="Gene3D" id="3.50.30.20">
    <property type="entry name" value="Carbamoyl-phosphate synthase small subunit, N-terminal domain"/>
    <property type="match status" value="1"/>
</dbReference>
<dbReference type="NCBIfam" id="TIGR01368">
    <property type="entry name" value="CPSaseIIsmall"/>
    <property type="match status" value="1"/>
</dbReference>
<dbReference type="SUPFAM" id="SSF52317">
    <property type="entry name" value="Class I glutamine amidotransferase-like"/>
    <property type="match status" value="1"/>
</dbReference>
<dbReference type="InterPro" id="IPR006274">
    <property type="entry name" value="CarbamoylP_synth_ssu"/>
</dbReference>
<keyword evidence="8" id="KW-0055">Arginine biosynthesis</keyword>
<comment type="function">
    <text evidence="8">Small subunit of the glutamine-dependent carbamoyl phosphate synthetase (CPSase). CPSase catalyzes the formation of carbamoyl phosphate from the ammonia moiety of glutamine, carbonate, and phosphate donated by ATP, constituting the first step of 2 biosynthetic pathways, one leading to arginine and/or urea and the other to pyrimidine nucleotides. The small subunit (glutamine amidotransferase) binds and cleaves glutamine to supply the large subunit with the substrate ammonia.</text>
</comment>
<evidence type="ECO:0000256" key="1">
    <source>
        <dbReference type="ARBA" id="ARBA00005077"/>
    </source>
</evidence>
<evidence type="ECO:0000256" key="6">
    <source>
        <dbReference type="ARBA" id="ARBA00022962"/>
    </source>
</evidence>
<keyword evidence="3 8" id="KW-0436">Ligase</keyword>
<dbReference type="PROSITE" id="PS51273">
    <property type="entry name" value="GATASE_TYPE_1"/>
    <property type="match status" value="1"/>
</dbReference>
<dbReference type="GO" id="GO:0006207">
    <property type="term" value="P:'de novo' pyrimidine nucleobase biosynthetic process"/>
    <property type="evidence" value="ECO:0007669"/>
    <property type="project" value="InterPro"/>
</dbReference>
<feature type="binding site" evidence="8">
    <location>
        <position position="257"/>
    </location>
    <ligand>
        <name>L-glutamine</name>
        <dbReference type="ChEBI" id="CHEBI:58359"/>
    </ligand>
</feature>
<keyword evidence="4 8" id="KW-0547">Nucleotide-binding</keyword>
<dbReference type="HAMAP" id="MF_01209">
    <property type="entry name" value="CPSase_S_chain"/>
    <property type="match status" value="1"/>
</dbReference>
<evidence type="ECO:0000256" key="4">
    <source>
        <dbReference type="ARBA" id="ARBA00022741"/>
    </source>
</evidence>
<dbReference type="Pfam" id="PF00117">
    <property type="entry name" value="GATase"/>
    <property type="match status" value="1"/>
</dbReference>
<comment type="catalytic activity">
    <reaction evidence="8">
        <text>L-glutamine + H2O = L-glutamate + NH4(+)</text>
        <dbReference type="Rhea" id="RHEA:15889"/>
        <dbReference type="ChEBI" id="CHEBI:15377"/>
        <dbReference type="ChEBI" id="CHEBI:28938"/>
        <dbReference type="ChEBI" id="CHEBI:29985"/>
        <dbReference type="ChEBI" id="CHEBI:58359"/>
    </reaction>
</comment>
<reference evidence="10 11" key="1">
    <citation type="submission" date="2015-07" db="EMBL/GenBank/DDBJ databases">
        <title>Genome analysis of myxobacterium Chondromyces crocatus Cm c5 reveals a high potential for natural compound synthesis and the genetic basis for the loss of fruiting body formation.</title>
        <authorList>
            <person name="Zaburannyi N."/>
            <person name="Bunk B."/>
            <person name="Maier J."/>
            <person name="Overmann J."/>
            <person name="Mueller R."/>
        </authorList>
    </citation>
    <scope>NUCLEOTIDE SEQUENCE [LARGE SCALE GENOMIC DNA]</scope>
    <source>
        <strain evidence="10 11">Cm c5</strain>
    </source>
</reference>
<dbReference type="CDD" id="cd01744">
    <property type="entry name" value="GATase1_CPSase"/>
    <property type="match status" value="1"/>
</dbReference>
<accession>A0A0K1EFU3</accession>
<dbReference type="EC" id="6.3.5.5" evidence="8"/>
<dbReference type="PRINTS" id="PR00097">
    <property type="entry name" value="ANTSNTHASEII"/>
</dbReference>